<dbReference type="AlphaFoldDB" id="A0A6M3JWP8"/>
<dbReference type="EMBL" id="MT142100">
    <property type="protein sequence ID" value="QJA74470.1"/>
    <property type="molecule type" value="Genomic_DNA"/>
</dbReference>
<gene>
    <name evidence="2" type="ORF">MM415A01997_0014</name>
    <name evidence="1" type="ORF">MM415B00308_0012</name>
</gene>
<sequence>MASKRDEQKAWKKLRENTEGYSTLDLEIRSNSALSEPVETVYRAYNEHLDPILSQFFPTPMEAVDDLLKGGKEK</sequence>
<organism evidence="2">
    <name type="scientific">viral metagenome</name>
    <dbReference type="NCBI Taxonomy" id="1070528"/>
    <lineage>
        <taxon>unclassified sequences</taxon>
        <taxon>metagenomes</taxon>
        <taxon>organismal metagenomes</taxon>
    </lineage>
</organism>
<evidence type="ECO:0000313" key="2">
    <source>
        <dbReference type="EMBL" id="QJA74470.1"/>
    </source>
</evidence>
<dbReference type="EMBL" id="MT141565">
    <property type="protein sequence ID" value="QJA67034.1"/>
    <property type="molecule type" value="Genomic_DNA"/>
</dbReference>
<name>A0A6M3JWP8_9ZZZZ</name>
<reference evidence="2" key="1">
    <citation type="submission" date="2020-03" db="EMBL/GenBank/DDBJ databases">
        <title>The deep terrestrial virosphere.</title>
        <authorList>
            <person name="Holmfeldt K."/>
            <person name="Nilsson E."/>
            <person name="Simone D."/>
            <person name="Lopez-Fernandez M."/>
            <person name="Wu X."/>
            <person name="de Brujin I."/>
            <person name="Lundin D."/>
            <person name="Andersson A."/>
            <person name="Bertilsson S."/>
            <person name="Dopson M."/>
        </authorList>
    </citation>
    <scope>NUCLEOTIDE SEQUENCE</scope>
    <source>
        <strain evidence="2">MM415A01997</strain>
        <strain evidence="1">MM415B00308</strain>
    </source>
</reference>
<proteinExistence type="predicted"/>
<protein>
    <submittedName>
        <fullName evidence="2">Uncharacterized protein</fullName>
    </submittedName>
</protein>
<evidence type="ECO:0000313" key="1">
    <source>
        <dbReference type="EMBL" id="QJA67034.1"/>
    </source>
</evidence>
<accession>A0A6M3JWP8</accession>